<proteinExistence type="predicted"/>
<dbReference type="Proteomes" id="UP000568050">
    <property type="component" value="Unassembled WGS sequence"/>
</dbReference>
<keyword evidence="1" id="KW-1133">Transmembrane helix</keyword>
<accession>A0A839QY87</accession>
<sequence length="230" mass="23650">MPRPARPSPAFSPARLLTGLALIAAALLMGLLTRTNALAQVDHVLSSAAISARTPALTGIAQLFTPLASPLGSVALAAVAVIALVAATRRWWSGLLVIASTSGAGVLTDWLKEVFGRERPPETLHLVHETSPAFPSGHSTGAASLVTAIVLVLVLCGAIRTRRARAALIAAAAAWVVTTALIRIYLGVHWPSDTVGGALVGAGAAIALSSWWPSEKIVAEPGQREHPSAP</sequence>
<evidence type="ECO:0000313" key="3">
    <source>
        <dbReference type="EMBL" id="MBB3023810.1"/>
    </source>
</evidence>
<dbReference type="AlphaFoldDB" id="A0A839QY87"/>
<dbReference type="Pfam" id="PF01569">
    <property type="entry name" value="PAP2"/>
    <property type="match status" value="1"/>
</dbReference>
<protein>
    <submittedName>
        <fullName evidence="3">Undecaprenyl-diphosphatase</fullName>
        <ecNumber evidence="3">3.6.1.27</ecNumber>
    </submittedName>
</protein>
<keyword evidence="4" id="KW-1185">Reference proteome</keyword>
<dbReference type="InterPro" id="IPR000326">
    <property type="entry name" value="PAP2/HPO"/>
</dbReference>
<feature type="transmembrane region" description="Helical" evidence="1">
    <location>
        <begin position="166"/>
        <end position="188"/>
    </location>
</feature>
<dbReference type="SMART" id="SM00014">
    <property type="entry name" value="acidPPc"/>
    <property type="match status" value="1"/>
</dbReference>
<feature type="transmembrane region" description="Helical" evidence="1">
    <location>
        <begin position="141"/>
        <end position="159"/>
    </location>
</feature>
<name>A0A839QY87_9MICO</name>
<reference evidence="3 4" key="1">
    <citation type="submission" date="2020-08" db="EMBL/GenBank/DDBJ databases">
        <title>Sequencing the genomes of 1000 actinobacteria strains.</title>
        <authorList>
            <person name="Klenk H.-P."/>
        </authorList>
    </citation>
    <scope>NUCLEOTIDE SEQUENCE [LARGE SCALE GENOMIC DNA]</scope>
    <source>
        <strain evidence="3 4">DSM 23040</strain>
    </source>
</reference>
<gene>
    <name evidence="3" type="ORF">FHX50_002112</name>
</gene>
<dbReference type="RefSeq" id="WP_183377138.1">
    <property type="nucleotide sequence ID" value="NZ_CBCSFZ010000034.1"/>
</dbReference>
<comment type="caution">
    <text evidence="3">The sequence shown here is derived from an EMBL/GenBank/DDBJ whole genome shotgun (WGS) entry which is preliminary data.</text>
</comment>
<dbReference type="PANTHER" id="PTHR14969:SF13">
    <property type="entry name" value="AT30094P"/>
    <property type="match status" value="1"/>
</dbReference>
<keyword evidence="1" id="KW-0472">Membrane</keyword>
<dbReference type="EC" id="3.6.1.27" evidence="3"/>
<evidence type="ECO:0000313" key="4">
    <source>
        <dbReference type="Proteomes" id="UP000568050"/>
    </source>
</evidence>
<feature type="transmembrane region" description="Helical" evidence="1">
    <location>
        <begin position="63"/>
        <end position="85"/>
    </location>
</feature>
<feature type="transmembrane region" description="Helical" evidence="1">
    <location>
        <begin position="92"/>
        <end position="111"/>
    </location>
</feature>
<organism evidence="3 4">
    <name type="scientific">Helcobacillus massiliensis</name>
    <dbReference type="NCBI Taxonomy" id="521392"/>
    <lineage>
        <taxon>Bacteria</taxon>
        <taxon>Bacillati</taxon>
        <taxon>Actinomycetota</taxon>
        <taxon>Actinomycetes</taxon>
        <taxon>Micrococcales</taxon>
        <taxon>Dermabacteraceae</taxon>
        <taxon>Helcobacillus</taxon>
    </lineage>
</organism>
<dbReference type="PANTHER" id="PTHR14969">
    <property type="entry name" value="SPHINGOSINE-1-PHOSPHATE PHOSPHOHYDROLASE"/>
    <property type="match status" value="1"/>
</dbReference>
<evidence type="ECO:0000256" key="1">
    <source>
        <dbReference type="SAM" id="Phobius"/>
    </source>
</evidence>
<evidence type="ECO:0000259" key="2">
    <source>
        <dbReference type="SMART" id="SM00014"/>
    </source>
</evidence>
<keyword evidence="3" id="KW-0378">Hydrolase</keyword>
<dbReference type="InterPro" id="IPR036938">
    <property type="entry name" value="PAP2/HPO_sf"/>
</dbReference>
<dbReference type="Gene3D" id="1.20.144.10">
    <property type="entry name" value="Phosphatidic acid phosphatase type 2/haloperoxidase"/>
    <property type="match status" value="2"/>
</dbReference>
<dbReference type="EMBL" id="JACHWP010000012">
    <property type="protein sequence ID" value="MBB3023810.1"/>
    <property type="molecule type" value="Genomic_DNA"/>
</dbReference>
<dbReference type="SUPFAM" id="SSF48317">
    <property type="entry name" value="Acid phosphatase/Vanadium-dependent haloperoxidase"/>
    <property type="match status" value="1"/>
</dbReference>
<feature type="domain" description="Phosphatidic acid phosphatase type 2/haloperoxidase" evidence="2">
    <location>
        <begin position="93"/>
        <end position="209"/>
    </location>
</feature>
<dbReference type="GO" id="GO:0050380">
    <property type="term" value="F:undecaprenyl-diphosphatase activity"/>
    <property type="evidence" value="ECO:0007669"/>
    <property type="project" value="UniProtKB-EC"/>
</dbReference>
<keyword evidence="1" id="KW-0812">Transmembrane</keyword>